<organism evidence="1 2">
    <name type="scientific">Sphingomonas oligophenolica</name>
    <dbReference type="NCBI Taxonomy" id="301154"/>
    <lineage>
        <taxon>Bacteria</taxon>
        <taxon>Pseudomonadati</taxon>
        <taxon>Pseudomonadota</taxon>
        <taxon>Alphaproteobacteria</taxon>
        <taxon>Sphingomonadales</taxon>
        <taxon>Sphingomonadaceae</taxon>
        <taxon>Sphingomonas</taxon>
    </lineage>
</organism>
<dbReference type="Gene3D" id="3.40.630.40">
    <property type="entry name" value="Zn-dependent exopeptidases"/>
    <property type="match status" value="1"/>
</dbReference>
<dbReference type="InterPro" id="IPR007709">
    <property type="entry name" value="N-FG_amidohydro"/>
</dbReference>
<keyword evidence="2" id="KW-1185">Reference proteome</keyword>
<dbReference type="Proteomes" id="UP001419910">
    <property type="component" value="Unassembled WGS sequence"/>
</dbReference>
<protein>
    <submittedName>
        <fullName evidence="1">N-formylglutamate amidohydrolase</fullName>
    </submittedName>
</protein>
<comment type="caution">
    <text evidence="1">The sequence shown here is derived from an EMBL/GenBank/DDBJ whole genome shotgun (WGS) entry which is preliminary data.</text>
</comment>
<dbReference type="Pfam" id="PF05013">
    <property type="entry name" value="FGase"/>
    <property type="match status" value="1"/>
</dbReference>
<gene>
    <name evidence="1" type="ORF">ABC974_15320</name>
</gene>
<sequence length="244" mass="25877">MSMPLILPGKPGGILLICDHASNAVPDDIDLGIDAALLGKHIAIDIGAAPLTERLAARLNAPAILATVSRLVIDLHREPDHPALIPLASDGHAIPGNQAADRADRLRRFHDPYHDALAALIRTERPILLASIHSFTPELESGGAGERPWQAGILSNQDRRAADIAIRLLTEAGIVTGDNEPYSGRLLNATLNRHGEANDIPSVAIEIRNDLISDAAGVARWTEILAPILAEMSNILASGRPSAT</sequence>
<proteinExistence type="predicted"/>
<accession>A0ABU9Y5D7</accession>
<dbReference type="EMBL" id="JBDIME010000013">
    <property type="protein sequence ID" value="MEN2791010.1"/>
    <property type="molecule type" value="Genomic_DNA"/>
</dbReference>
<evidence type="ECO:0000313" key="2">
    <source>
        <dbReference type="Proteomes" id="UP001419910"/>
    </source>
</evidence>
<reference evidence="1 2" key="1">
    <citation type="submission" date="2024-05" db="EMBL/GenBank/DDBJ databases">
        <authorList>
            <person name="Liu Q."/>
            <person name="Xin Y.-H."/>
        </authorList>
    </citation>
    <scope>NUCLEOTIDE SEQUENCE [LARGE SCALE GENOMIC DNA]</scope>
    <source>
        <strain evidence="1 2">CGMCC 1.10181</strain>
    </source>
</reference>
<dbReference type="RefSeq" id="WP_343892913.1">
    <property type="nucleotide sequence ID" value="NZ_BAAAEH010000065.1"/>
</dbReference>
<dbReference type="InterPro" id="IPR011227">
    <property type="entry name" value="UCP029730"/>
</dbReference>
<evidence type="ECO:0000313" key="1">
    <source>
        <dbReference type="EMBL" id="MEN2791010.1"/>
    </source>
</evidence>
<dbReference type="PIRSF" id="PIRSF029730">
    <property type="entry name" value="UCP029730"/>
    <property type="match status" value="1"/>
</dbReference>
<dbReference type="SUPFAM" id="SSF53187">
    <property type="entry name" value="Zn-dependent exopeptidases"/>
    <property type="match status" value="1"/>
</dbReference>
<name>A0ABU9Y5D7_9SPHN</name>